<organism evidence="1 2">
    <name type="scientific">Tribolium castaneum</name>
    <name type="common">Red flour beetle</name>
    <dbReference type="NCBI Taxonomy" id="7070"/>
    <lineage>
        <taxon>Eukaryota</taxon>
        <taxon>Metazoa</taxon>
        <taxon>Ecdysozoa</taxon>
        <taxon>Arthropoda</taxon>
        <taxon>Hexapoda</taxon>
        <taxon>Insecta</taxon>
        <taxon>Pterygota</taxon>
        <taxon>Neoptera</taxon>
        <taxon>Endopterygota</taxon>
        <taxon>Coleoptera</taxon>
        <taxon>Polyphaga</taxon>
        <taxon>Cucujiformia</taxon>
        <taxon>Tenebrionidae</taxon>
        <taxon>Tenebrionidae incertae sedis</taxon>
        <taxon>Tribolium</taxon>
    </lineage>
</organism>
<accession>D6WA68</accession>
<reference evidence="1 2" key="2">
    <citation type="journal article" date="2010" name="Nucleic Acids Res.">
        <title>BeetleBase in 2010: revisions to provide comprehensive genomic information for Tribolium castaneum.</title>
        <authorList>
            <person name="Kim H.S."/>
            <person name="Murphy T."/>
            <person name="Xia J."/>
            <person name="Caragea D."/>
            <person name="Park Y."/>
            <person name="Beeman R.W."/>
            <person name="Lorenzen M.D."/>
            <person name="Butcher S."/>
            <person name="Manak J.R."/>
            <person name="Brown S.J."/>
        </authorList>
    </citation>
    <scope>GENOME REANNOTATION</scope>
    <source>
        <strain evidence="1 2">Georgia GA2</strain>
    </source>
</reference>
<dbReference type="HOGENOM" id="CLU_2052612_0_0_1"/>
<dbReference type="EMBL" id="KQ971312">
    <property type="protein sequence ID" value="EEZ98050.1"/>
    <property type="molecule type" value="Genomic_DNA"/>
</dbReference>
<gene>
    <name evidence="1" type="primary">GLEAN_00455</name>
    <name evidence="1" type="ORF">TcasGA2_TC000455</name>
</gene>
<proteinExistence type="predicted"/>
<name>D6WA68_TRICA</name>
<sequence>MPCLNVRLHTDFLIVLTYKKQEFAAPILLFLSALDNNNPGIGFNYANYSPFIRFFSGFSNGHSLQLAAIEASQDQPTRKCFTKTVNQTLVTGGWFITENTVSKTVLSITLTTWYKLCCRL</sequence>
<evidence type="ECO:0000313" key="1">
    <source>
        <dbReference type="EMBL" id="EEZ98050.1"/>
    </source>
</evidence>
<evidence type="ECO:0000313" key="2">
    <source>
        <dbReference type="Proteomes" id="UP000007266"/>
    </source>
</evidence>
<protein>
    <submittedName>
        <fullName evidence="1">Uncharacterized protein</fullName>
    </submittedName>
</protein>
<reference evidence="1 2" key="1">
    <citation type="journal article" date="2008" name="Nature">
        <title>The genome of the model beetle and pest Tribolium castaneum.</title>
        <authorList>
            <consortium name="Tribolium Genome Sequencing Consortium"/>
            <person name="Richards S."/>
            <person name="Gibbs R.A."/>
            <person name="Weinstock G.M."/>
            <person name="Brown S.J."/>
            <person name="Denell R."/>
            <person name="Beeman R.W."/>
            <person name="Gibbs R."/>
            <person name="Beeman R.W."/>
            <person name="Brown S.J."/>
            <person name="Bucher G."/>
            <person name="Friedrich M."/>
            <person name="Grimmelikhuijzen C.J."/>
            <person name="Klingler M."/>
            <person name="Lorenzen M."/>
            <person name="Richards S."/>
            <person name="Roth S."/>
            <person name="Schroder R."/>
            <person name="Tautz D."/>
            <person name="Zdobnov E.M."/>
            <person name="Muzny D."/>
            <person name="Gibbs R.A."/>
            <person name="Weinstock G.M."/>
            <person name="Attaway T."/>
            <person name="Bell S."/>
            <person name="Buhay C.J."/>
            <person name="Chandrabose M.N."/>
            <person name="Chavez D."/>
            <person name="Clerk-Blankenburg K.P."/>
            <person name="Cree A."/>
            <person name="Dao M."/>
            <person name="Davis C."/>
            <person name="Chacko J."/>
            <person name="Dinh H."/>
            <person name="Dugan-Rocha S."/>
            <person name="Fowler G."/>
            <person name="Garner T.T."/>
            <person name="Garnes J."/>
            <person name="Gnirke A."/>
            <person name="Hawes A."/>
            <person name="Hernandez J."/>
            <person name="Hines S."/>
            <person name="Holder M."/>
            <person name="Hume J."/>
            <person name="Jhangiani S.N."/>
            <person name="Joshi V."/>
            <person name="Khan Z.M."/>
            <person name="Jackson L."/>
            <person name="Kovar C."/>
            <person name="Kowis A."/>
            <person name="Lee S."/>
            <person name="Lewis L.R."/>
            <person name="Margolis J."/>
            <person name="Morgan M."/>
            <person name="Nazareth L.V."/>
            <person name="Nguyen N."/>
            <person name="Okwuonu G."/>
            <person name="Parker D."/>
            <person name="Richards S."/>
            <person name="Ruiz S.J."/>
            <person name="Santibanez J."/>
            <person name="Savard J."/>
            <person name="Scherer S.E."/>
            <person name="Schneider B."/>
            <person name="Sodergren E."/>
            <person name="Tautz D."/>
            <person name="Vattahil S."/>
            <person name="Villasana D."/>
            <person name="White C.S."/>
            <person name="Wright R."/>
            <person name="Park Y."/>
            <person name="Beeman R.W."/>
            <person name="Lord J."/>
            <person name="Oppert B."/>
            <person name="Lorenzen M."/>
            <person name="Brown S."/>
            <person name="Wang L."/>
            <person name="Savard J."/>
            <person name="Tautz D."/>
            <person name="Richards S."/>
            <person name="Weinstock G."/>
            <person name="Gibbs R.A."/>
            <person name="Liu Y."/>
            <person name="Worley K."/>
            <person name="Weinstock G."/>
            <person name="Elsik C.G."/>
            <person name="Reese J.T."/>
            <person name="Elhaik E."/>
            <person name="Landan G."/>
            <person name="Graur D."/>
            <person name="Arensburger P."/>
            <person name="Atkinson P."/>
            <person name="Beeman R.W."/>
            <person name="Beidler J."/>
            <person name="Brown S.J."/>
            <person name="Demuth J.P."/>
            <person name="Drury D.W."/>
            <person name="Du Y.Z."/>
            <person name="Fujiwara H."/>
            <person name="Lorenzen M."/>
            <person name="Maselli V."/>
            <person name="Osanai M."/>
            <person name="Park Y."/>
            <person name="Robertson H.M."/>
            <person name="Tu Z."/>
            <person name="Wang J.J."/>
            <person name="Wang S."/>
            <person name="Richards S."/>
            <person name="Song H."/>
            <person name="Zhang L."/>
            <person name="Sodergren E."/>
            <person name="Werner D."/>
            <person name="Stanke M."/>
            <person name="Morgenstern B."/>
            <person name="Solovyev V."/>
            <person name="Kosarev P."/>
            <person name="Brown G."/>
            <person name="Chen H.C."/>
            <person name="Ermolaeva O."/>
            <person name="Hlavina W."/>
            <person name="Kapustin Y."/>
            <person name="Kiryutin B."/>
            <person name="Kitts P."/>
            <person name="Maglott D."/>
            <person name="Pruitt K."/>
            <person name="Sapojnikov V."/>
            <person name="Souvorov A."/>
            <person name="Mackey A.J."/>
            <person name="Waterhouse R.M."/>
            <person name="Wyder S."/>
            <person name="Zdobnov E.M."/>
            <person name="Zdobnov E.M."/>
            <person name="Wyder S."/>
            <person name="Kriventseva E.V."/>
            <person name="Kadowaki T."/>
            <person name="Bork P."/>
            <person name="Aranda M."/>
            <person name="Bao R."/>
            <person name="Beermann A."/>
            <person name="Berns N."/>
            <person name="Bolognesi R."/>
            <person name="Bonneton F."/>
            <person name="Bopp D."/>
            <person name="Brown S.J."/>
            <person name="Bucher G."/>
            <person name="Butts T."/>
            <person name="Chaumot A."/>
            <person name="Denell R.E."/>
            <person name="Ferrier D.E."/>
            <person name="Friedrich M."/>
            <person name="Gordon C.M."/>
            <person name="Jindra M."/>
            <person name="Klingler M."/>
            <person name="Lan Q."/>
            <person name="Lattorff H.M."/>
            <person name="Laudet V."/>
            <person name="von Levetsow C."/>
            <person name="Liu Z."/>
            <person name="Lutz R."/>
            <person name="Lynch J.A."/>
            <person name="da Fonseca R.N."/>
            <person name="Posnien N."/>
            <person name="Reuter R."/>
            <person name="Roth S."/>
            <person name="Savard J."/>
            <person name="Schinko J.B."/>
            <person name="Schmitt C."/>
            <person name="Schoppmeier M."/>
            <person name="Schroder R."/>
            <person name="Shippy T.D."/>
            <person name="Simonnet F."/>
            <person name="Marques-Souza H."/>
            <person name="Tautz D."/>
            <person name="Tomoyasu Y."/>
            <person name="Trauner J."/>
            <person name="Van der Zee M."/>
            <person name="Vervoort M."/>
            <person name="Wittkopp N."/>
            <person name="Wimmer E.A."/>
            <person name="Yang X."/>
            <person name="Jones A.K."/>
            <person name="Sattelle D.B."/>
            <person name="Ebert P.R."/>
            <person name="Nelson D."/>
            <person name="Scott J.G."/>
            <person name="Beeman R.W."/>
            <person name="Muthukrishnan S."/>
            <person name="Kramer K.J."/>
            <person name="Arakane Y."/>
            <person name="Beeman R.W."/>
            <person name="Zhu Q."/>
            <person name="Hogenkamp D."/>
            <person name="Dixit R."/>
            <person name="Oppert B."/>
            <person name="Jiang H."/>
            <person name="Zou Z."/>
            <person name="Marshall J."/>
            <person name="Elpidina E."/>
            <person name="Vinokurov K."/>
            <person name="Oppert C."/>
            <person name="Zou Z."/>
            <person name="Evans J."/>
            <person name="Lu Z."/>
            <person name="Zhao P."/>
            <person name="Sumathipala N."/>
            <person name="Altincicek B."/>
            <person name="Vilcinskas A."/>
            <person name="Williams M."/>
            <person name="Hultmark D."/>
            <person name="Hetru C."/>
            <person name="Jiang H."/>
            <person name="Grimmelikhuijzen C.J."/>
            <person name="Hauser F."/>
            <person name="Cazzamali G."/>
            <person name="Williamson M."/>
            <person name="Park Y."/>
            <person name="Li B."/>
            <person name="Tanaka Y."/>
            <person name="Predel R."/>
            <person name="Neupert S."/>
            <person name="Schachtner J."/>
            <person name="Verleyen P."/>
            <person name="Raible F."/>
            <person name="Bork P."/>
            <person name="Friedrich M."/>
            <person name="Walden K.K."/>
            <person name="Robertson H.M."/>
            <person name="Angeli S."/>
            <person name="Foret S."/>
            <person name="Bucher G."/>
            <person name="Schuetz S."/>
            <person name="Maleszka R."/>
            <person name="Wimmer E.A."/>
            <person name="Beeman R.W."/>
            <person name="Lorenzen M."/>
            <person name="Tomoyasu Y."/>
            <person name="Miller S.C."/>
            <person name="Grossmann D."/>
            <person name="Bucher G."/>
        </authorList>
    </citation>
    <scope>NUCLEOTIDE SEQUENCE [LARGE SCALE GENOMIC DNA]</scope>
    <source>
        <strain evidence="1 2">Georgia GA2</strain>
    </source>
</reference>
<dbReference type="AlphaFoldDB" id="D6WA68"/>
<dbReference type="Proteomes" id="UP000007266">
    <property type="component" value="Linkage group 2"/>
</dbReference>
<keyword evidence="2" id="KW-1185">Reference proteome</keyword>